<reference evidence="5" key="2">
    <citation type="submission" date="2015-10" db="EMBL/GenBank/DDBJ databases">
        <title>Improved Draft Genome Sequence of Clostridium pasteurianum Strain ATCC 6013 (DSM 525) Using a Hybrid Next-Generation Sequencing Approach.</title>
        <authorList>
            <person name="Pyne M.E."/>
            <person name="Utturkar S.M."/>
            <person name="Brown S.D."/>
            <person name="Moo-Young M."/>
            <person name="Chung D.A."/>
            <person name="Chou P.C."/>
        </authorList>
    </citation>
    <scope>NUCLEOTIDE SEQUENCE</scope>
    <source>
        <strain evidence="5">ATCC 6013</strain>
    </source>
</reference>
<dbReference type="Proteomes" id="UP000028042">
    <property type="component" value="Unassembled WGS sequence"/>
</dbReference>
<protein>
    <recommendedName>
        <fullName evidence="3">Peptidase S74 domain-containing protein</fullName>
    </recommendedName>
</protein>
<feature type="coiled-coil region" evidence="2">
    <location>
        <begin position="2270"/>
        <end position="2297"/>
    </location>
</feature>
<dbReference type="InterPro" id="IPR003305">
    <property type="entry name" value="CenC_carb-bd"/>
</dbReference>
<proteinExistence type="predicted"/>
<dbReference type="eggNOG" id="COG4733">
    <property type="taxonomic scope" value="Bacteria"/>
</dbReference>
<dbReference type="Gene3D" id="2.60.120.260">
    <property type="entry name" value="Galactose-binding domain-like"/>
    <property type="match status" value="5"/>
</dbReference>
<dbReference type="Pfam" id="PF02018">
    <property type="entry name" value="CBM_4_9"/>
    <property type="match status" value="3"/>
</dbReference>
<dbReference type="GO" id="GO:0016798">
    <property type="term" value="F:hydrolase activity, acting on glycosyl bonds"/>
    <property type="evidence" value="ECO:0007669"/>
    <property type="project" value="InterPro"/>
</dbReference>
<dbReference type="SMART" id="SM00710">
    <property type="entry name" value="PbH1"/>
    <property type="match status" value="5"/>
</dbReference>
<dbReference type="GO" id="GO:0051880">
    <property type="term" value="F:G-quadruplex DNA binding"/>
    <property type="evidence" value="ECO:0007669"/>
    <property type="project" value="TreeGrafter"/>
</dbReference>
<evidence type="ECO:0000259" key="3">
    <source>
        <dbReference type="PROSITE" id="PS51688"/>
    </source>
</evidence>
<dbReference type="GO" id="GO:0003691">
    <property type="term" value="F:double-stranded telomeric DNA binding"/>
    <property type="evidence" value="ECO:0007669"/>
    <property type="project" value="TreeGrafter"/>
</dbReference>
<dbReference type="EMBL" id="JPGY02000001">
    <property type="protein sequence ID" value="KRU13938.1"/>
    <property type="molecule type" value="Genomic_DNA"/>
</dbReference>
<dbReference type="eggNOG" id="COG4926">
    <property type="taxonomic scope" value="Bacteria"/>
</dbReference>
<dbReference type="KEGG" id="cpae:CPAST_c40200"/>
<dbReference type="InterPro" id="IPR008979">
    <property type="entry name" value="Galactose-bd-like_sf"/>
</dbReference>
<dbReference type="Gene3D" id="1.20.5.340">
    <property type="match status" value="2"/>
</dbReference>
<dbReference type="InterPro" id="IPR006626">
    <property type="entry name" value="PbH1"/>
</dbReference>
<keyword evidence="7" id="KW-1185">Reference proteome</keyword>
<dbReference type="EMBL" id="CP009268">
    <property type="protein sequence ID" value="AJA54037.1"/>
    <property type="molecule type" value="Genomic_DNA"/>
</dbReference>
<dbReference type="GO" id="GO:0007004">
    <property type="term" value="P:telomere maintenance via telomerase"/>
    <property type="evidence" value="ECO:0007669"/>
    <property type="project" value="TreeGrafter"/>
</dbReference>
<dbReference type="KEGG" id="cpat:CLPA_c40200"/>
<evidence type="ECO:0000313" key="5">
    <source>
        <dbReference type="EMBL" id="KRU13938.1"/>
    </source>
</evidence>
<feature type="domain" description="Peptidase S74" evidence="3">
    <location>
        <begin position="2197"/>
        <end position="2291"/>
    </location>
</feature>
<dbReference type="InterPro" id="IPR032675">
    <property type="entry name" value="LRR_dom_sf"/>
</dbReference>
<sequence length="2300" mass="246024">MYNVSNNFLNLIKQSGRAFKSTVTIRDTAFTDDNIISIDLEENVNPDETFMLGGVGSSKLEVTIANPPGSLIIENAPVTAAISLLVNGAYEDVPLGKFTVDDIDKEKNTVKITCFDNMIKLEKAYFSNLSYPNSINSVAQEICTKAGVTLATTLSSTQINKIEGYTYREAIGFIASFLGGFARFNREGKLEIISYADSGFSVSGDNYFSLTTNEKPFTIGRLSCKAGQKKDAEGNAVDNILTAGSSGNEIQFENPIMTQAQLNSIYNVLKNLSYMPYSMDWVGNPALQAGDKITITDIENNVYNTLVMSNSINYTGSISGSCSAVGKTETAQEFSSSGTLKNTVDRMVVEQANINYLIANTATIENLTATNARIDNLYATSATIVDLNATNARIGTLEATSAKITDLTAINADIVNLHADKANITDLTATNAKITTLEATAASIQTQLSDTISTVNLNAENITAVNATIEDLQAGKANISDLTAATARIGNLEANSATITNLNVTNANITNLTADVADIQELVAGNITSANMAVGAIGVGNAVIANGAIGDAMIANLSVSKLLAGNISTTKFVVKSDSGNLKIQDNTLHVWDSNGKERISLGKNGTDYNLLIRGTDGNTVLFGVDGVTHAGITTGAIDDSNVAVGANINGGKIEKESLISQINGATTLMKASKIKLDTEAQTLDIAFTNLKSTVTTTSNTVSSQGTSISAIQGQITNKIWQTDITTAVDNLQVGGTNLLKDSNFELGTALIGNVNGAVVSITSEDSYLDSKCLKIISAESSNSSGGSIICSKLIIGIKYTASLWVKCTTNDNVNFRIINTSNWDTVTSYSRTLEANIWTKLVLSFVAKETSHRICILNGVTKTLNYYVDIVKVELGDKATDWSPAPEDTQGQITTINSNYSTLTQTVNGITSTVGSLSSSIDTTNNNVTSVNNTVSTLSQTVDSLSSSITSVKSDYLKKADASTTYATNTSVSSLSQTVNSLSSTISNVQTNVDNIQVGGRNLIKNSNGGSNYTSAWKIYSTFGSGAAVTYDITNDAWKFRSPENYSDYSDATDIQWIYTFDNLEVGKSYIASIWIKSPYNSGVSLCTYGTNLNKSSQFTNSNSTTWTKISLVFTATAVDNTIRVFLGKAFNYVDLFFKLKCEIGNKATDWSPAPEDVQGQITSTNTSVSTLSQTVDSLSSTISNVQTTYLKKADASTTYATSSTVSTLSQTLSGLSSTVTSVQSTVSSQGSTISSHTSSISSLTSSIALKLDSTTFNSYKTTNDTNITSINNKLNSHSSSITVLQDSITSKVTQAEIDNAVGAIQGMNLIPDGSFENGGVGWGSGGQLVDDGHSGVHCIRFQNSGGSKTLKNPIVVFPGRKYRISLWYSTSSDNNGTDNNQKLRIGKASDGSLATTIALGTNATSWTKKSIEWTMPSDIYEISVSIGTDLTTGWIRYDDLEMVDITDINGLDSRISTAESSITQLQDSIALKVSTSTFNNSVSTLNSSIANKANQSSLDTTNSNVNSISSRLTTAESSISILNNSITTKVTQTDINNSINNLNIGSNNLIKNSDFSSNLNYWTNASSGLSVSATYGPSTPSVYNKKCILLNNTTASEKYIWQTGIKLKPNTKYTLSFYYTHNLSGNDHTIDVFVLGQTSSQVDTYGYTYNHNIQGLSSAGWTRKTLTFTTASDEVGCCIRLDNNGSTSGTAAFTMLQLEEGEKVTAWKPALEDILSYTDGKIDTVNGTISTMQTSLSTATSDITQLKNQITLKVETSTFNSTVTTINSNVNSKASQSSLNTTNSNVTSLTSRLSTAESSISVLQGQITTKVTQTDIDNAVGAIQGMNLIPDGSFENGGVGWGSGGQLVDDGHSGVHCIRFQNSGGSKTLKNPIVVFPGRKYRISLWYSTSSDNNGTDNNQKLRIGKASDGSLATTIALGTNATSWTKKSIEWTVPGGVYRITLSINSDLTTGWIRYDDLEMVDITDINGLDSRISTAESSITQLSTSITSKVDVDGVKSTIKQSAGEVQTAFNGATGMFTIKNGNLQIKNASNINVLWVDSSTGDLTMRNGYFKLVDSSNHAVFGFRFDGNSNAGLEMGDTTKDNTPYIDFHSSGNNNDYDSRILAVEGNSGSNRTGSLLMQCKEVRFTNDGTVTGKAVIDCSSGTIYANNIKNMDGQHIYPTSTKLTSFSMPSDYSYVNISADNGDNYGISIYSSDESLKYNINGSTENALTRINMIDHMEFYWKTDNKFQALGFTSQGLERINSNWVITIPQPDGSTRKQPNVPTIIPYLTKSIQELSAQINELKQEIAELKANQAS</sequence>
<dbReference type="PANTHER" id="PTHR18867:SF12">
    <property type="entry name" value="DNA REPAIR PROTEIN RAD50"/>
    <property type="match status" value="1"/>
</dbReference>
<dbReference type="RefSeq" id="WP_003445000.1">
    <property type="nucleotide sequence ID" value="NZ_ANZB01000006.1"/>
</dbReference>
<name>A0A0H3J958_CLOPA</name>
<dbReference type="Proteomes" id="UP000030905">
    <property type="component" value="Chromosome"/>
</dbReference>
<evidence type="ECO:0000313" key="4">
    <source>
        <dbReference type="EMBL" id="AJA54037.1"/>
    </source>
</evidence>
<dbReference type="PATRIC" id="fig|1262449.3.peg.2111"/>
<dbReference type="Gene3D" id="3.80.10.10">
    <property type="entry name" value="Ribonuclease Inhibitor"/>
    <property type="match status" value="1"/>
</dbReference>
<dbReference type="InterPro" id="IPR030392">
    <property type="entry name" value="S74_ICA"/>
</dbReference>
<evidence type="ECO:0000256" key="2">
    <source>
        <dbReference type="SAM" id="Coils"/>
    </source>
</evidence>
<evidence type="ECO:0000256" key="1">
    <source>
        <dbReference type="ARBA" id="ARBA00022801"/>
    </source>
</evidence>
<dbReference type="GO" id="GO:0000722">
    <property type="term" value="P:telomere maintenance via recombination"/>
    <property type="evidence" value="ECO:0007669"/>
    <property type="project" value="TreeGrafter"/>
</dbReference>
<dbReference type="PROSITE" id="PS51688">
    <property type="entry name" value="ICA"/>
    <property type="match status" value="1"/>
</dbReference>
<dbReference type="GeneID" id="93076095"/>
<dbReference type="SUPFAM" id="SSF49785">
    <property type="entry name" value="Galactose-binding domain-like"/>
    <property type="match status" value="4"/>
</dbReference>
<dbReference type="PANTHER" id="PTHR18867">
    <property type="entry name" value="RAD50"/>
    <property type="match status" value="1"/>
</dbReference>
<reference evidence="5 6" key="3">
    <citation type="journal article" name="Genome Announc.">
        <title>Improved Draft Genome Sequence of Clostridium pasteurianum Strain ATCC 6013 (DSM 525) Using a Hybrid Next-Generation Sequencing Approach.</title>
        <authorList>
            <person name="Pyne M.E."/>
            <person name="Utturkar S."/>
            <person name="Brown S.D."/>
            <person name="Moo-Young M."/>
            <person name="Chung D.A."/>
            <person name="Chou C.P."/>
        </authorList>
    </citation>
    <scope>NUCLEOTIDE SEQUENCE [LARGE SCALE GENOMIC DNA]</scope>
    <source>
        <strain evidence="5 6">ATCC 6013</strain>
    </source>
</reference>
<keyword evidence="2" id="KW-0175">Coiled coil</keyword>
<accession>A0A0H3J958</accession>
<keyword evidence="1" id="KW-0378">Hydrolase</keyword>
<dbReference type="GO" id="GO:0043047">
    <property type="term" value="F:single-stranded telomeric DNA binding"/>
    <property type="evidence" value="ECO:0007669"/>
    <property type="project" value="TreeGrafter"/>
</dbReference>
<organism evidence="4 7">
    <name type="scientific">Clostridium pasteurianum DSM 525 = ATCC 6013</name>
    <dbReference type="NCBI Taxonomy" id="1262449"/>
    <lineage>
        <taxon>Bacteria</taxon>
        <taxon>Bacillati</taxon>
        <taxon>Bacillota</taxon>
        <taxon>Clostridia</taxon>
        <taxon>Eubacteriales</taxon>
        <taxon>Clostridiaceae</taxon>
        <taxon>Clostridium</taxon>
    </lineage>
</organism>
<evidence type="ECO:0000313" key="7">
    <source>
        <dbReference type="Proteomes" id="UP000030905"/>
    </source>
</evidence>
<dbReference type="GO" id="GO:0006302">
    <property type="term" value="P:double-strand break repair"/>
    <property type="evidence" value="ECO:0007669"/>
    <property type="project" value="TreeGrafter"/>
</dbReference>
<gene>
    <name evidence="4" type="ORF">CLPA_c40200</name>
    <name evidence="5" type="ORF">CP6013_03194</name>
</gene>
<reference evidence="4 7" key="1">
    <citation type="journal article" date="2015" name="Genome Announc.">
        <title>Complete Genome Sequence of the Nitrogen-Fixing and Solvent-Producing Clostridium pasteurianum DSM 525.</title>
        <authorList>
            <person name="Poehlein A."/>
            <person name="Grosse-Honebrink A."/>
            <person name="Zhang Y."/>
            <person name="Minton N.P."/>
            <person name="Daniel R."/>
        </authorList>
    </citation>
    <scope>NUCLEOTIDE SEQUENCE [LARGE SCALE GENOMIC DNA]</scope>
    <source>
        <strain evidence="4">DSM 525</strain>
        <strain evidence="7">DSM 525 / ATCC 6013</strain>
    </source>
</reference>
<evidence type="ECO:0000313" key="6">
    <source>
        <dbReference type="Proteomes" id="UP000028042"/>
    </source>
</evidence>